<keyword evidence="3" id="KW-1185">Reference proteome</keyword>
<proteinExistence type="predicted"/>
<accession>A0A6A5ZFK7</accession>
<dbReference type="EMBL" id="ML977318">
    <property type="protein sequence ID" value="KAF2117507.1"/>
    <property type="molecule type" value="Genomic_DNA"/>
</dbReference>
<gene>
    <name evidence="2" type="ORF">BDV96DRAFT_393250</name>
</gene>
<sequence length="593" mass="66087">MCSISNGSIDLVNRIGSIVDAERAWNDFLAQERQQPNHNASRYIRINPDLGEDPPKMDAKKEVEQLHRQTKRILATSRYKDTIKDVVLRLAASSFYFVKSSSTTIEHGQTHRIQGNICCRFEDGSRNLRRMGEFLRHQQKPASKPTFHIVNHENNTVIQRIELRSTVIANMLDRAVFAPEACEIDVPVPSAWVAITISLVNTNDIVDHYPISGFPRVLPDMPPRDRRPRASRKTTANVLRDRKARASTGAILETMTSAGPSQPRRNITVPAALSPRVELDSTRLLPNTASKSTASLDADSTTRASRVELASRPRAQELPSTLEPSRSHELSGSATERSSRTQDSSVRRQSEFAARGQENSDGGRRRRHRSHEHSQSLPEVPELESNQTTHPDRTARATVPSISRQRERMAAVQLDGNAQRASRAAQSASGGPSAHSRGTHRRQRDWRPEQPIQRNEADPPPTELPGDVRPRPRRLQSSTPRERDQPTTIPSYVPLSSIQPLSSVSSTVSERTESSSSPFAPQRTQAAGPSSGSTSNSSTTIGRETGTRVERRRSYISLSSPLQRLERRHRQPPPPPSWHGEYSDDDVESSVMS</sequence>
<dbReference type="Proteomes" id="UP000799770">
    <property type="component" value="Unassembled WGS sequence"/>
</dbReference>
<feature type="region of interest" description="Disordered" evidence="1">
    <location>
        <begin position="218"/>
        <end position="593"/>
    </location>
</feature>
<feature type="compositionally biased region" description="Basic and acidic residues" evidence="1">
    <location>
        <begin position="305"/>
        <end position="315"/>
    </location>
</feature>
<feature type="compositionally biased region" description="Acidic residues" evidence="1">
    <location>
        <begin position="583"/>
        <end position="593"/>
    </location>
</feature>
<protein>
    <submittedName>
        <fullName evidence="2">Uncharacterized protein</fullName>
    </submittedName>
</protein>
<feature type="compositionally biased region" description="Low complexity" evidence="1">
    <location>
        <begin position="530"/>
        <end position="544"/>
    </location>
</feature>
<feature type="compositionally biased region" description="Low complexity" evidence="1">
    <location>
        <begin position="494"/>
        <end position="517"/>
    </location>
</feature>
<evidence type="ECO:0000313" key="3">
    <source>
        <dbReference type="Proteomes" id="UP000799770"/>
    </source>
</evidence>
<feature type="compositionally biased region" description="Polar residues" evidence="1">
    <location>
        <begin position="318"/>
        <end position="336"/>
    </location>
</feature>
<evidence type="ECO:0000313" key="2">
    <source>
        <dbReference type="EMBL" id="KAF2117507.1"/>
    </source>
</evidence>
<dbReference type="OrthoDB" id="194358at2759"/>
<feature type="compositionally biased region" description="Low complexity" evidence="1">
    <location>
        <begin position="418"/>
        <end position="434"/>
    </location>
</feature>
<feature type="compositionally biased region" description="Polar residues" evidence="1">
    <location>
        <begin position="254"/>
        <end position="265"/>
    </location>
</feature>
<reference evidence="2" key="1">
    <citation type="journal article" date="2020" name="Stud. Mycol.">
        <title>101 Dothideomycetes genomes: a test case for predicting lifestyles and emergence of pathogens.</title>
        <authorList>
            <person name="Haridas S."/>
            <person name="Albert R."/>
            <person name="Binder M."/>
            <person name="Bloem J."/>
            <person name="Labutti K."/>
            <person name="Salamov A."/>
            <person name="Andreopoulos B."/>
            <person name="Baker S."/>
            <person name="Barry K."/>
            <person name="Bills G."/>
            <person name="Bluhm B."/>
            <person name="Cannon C."/>
            <person name="Castanera R."/>
            <person name="Culley D."/>
            <person name="Daum C."/>
            <person name="Ezra D."/>
            <person name="Gonzalez J."/>
            <person name="Henrissat B."/>
            <person name="Kuo A."/>
            <person name="Liang C."/>
            <person name="Lipzen A."/>
            <person name="Lutzoni F."/>
            <person name="Magnuson J."/>
            <person name="Mondo S."/>
            <person name="Nolan M."/>
            <person name="Ohm R."/>
            <person name="Pangilinan J."/>
            <person name="Park H.-J."/>
            <person name="Ramirez L."/>
            <person name="Alfaro M."/>
            <person name="Sun H."/>
            <person name="Tritt A."/>
            <person name="Yoshinaga Y."/>
            <person name="Zwiers L.-H."/>
            <person name="Turgeon B."/>
            <person name="Goodwin S."/>
            <person name="Spatafora J."/>
            <person name="Crous P."/>
            <person name="Grigoriev I."/>
        </authorList>
    </citation>
    <scope>NUCLEOTIDE SEQUENCE</scope>
    <source>
        <strain evidence="2">CBS 627.86</strain>
    </source>
</reference>
<name>A0A6A5ZFK7_9PLEO</name>
<organism evidence="2 3">
    <name type="scientific">Lophiotrema nucula</name>
    <dbReference type="NCBI Taxonomy" id="690887"/>
    <lineage>
        <taxon>Eukaryota</taxon>
        <taxon>Fungi</taxon>
        <taxon>Dikarya</taxon>
        <taxon>Ascomycota</taxon>
        <taxon>Pezizomycotina</taxon>
        <taxon>Dothideomycetes</taxon>
        <taxon>Pleosporomycetidae</taxon>
        <taxon>Pleosporales</taxon>
        <taxon>Lophiotremataceae</taxon>
        <taxon>Lophiotrema</taxon>
    </lineage>
</organism>
<feature type="compositionally biased region" description="Basic and acidic residues" evidence="1">
    <location>
        <begin position="337"/>
        <end position="350"/>
    </location>
</feature>
<dbReference type="AlphaFoldDB" id="A0A6A5ZFK7"/>
<feature type="compositionally biased region" description="Polar residues" evidence="1">
    <location>
        <begin position="284"/>
        <end position="304"/>
    </location>
</feature>
<feature type="compositionally biased region" description="Polar residues" evidence="1">
    <location>
        <begin position="518"/>
        <end position="528"/>
    </location>
</feature>
<evidence type="ECO:0000256" key="1">
    <source>
        <dbReference type="SAM" id="MobiDB-lite"/>
    </source>
</evidence>